<evidence type="ECO:0000313" key="2">
    <source>
        <dbReference type="Proteomes" id="UP000605846"/>
    </source>
</evidence>
<organism evidence="1 2">
    <name type="scientific">Apophysomyces ossiformis</name>
    <dbReference type="NCBI Taxonomy" id="679940"/>
    <lineage>
        <taxon>Eukaryota</taxon>
        <taxon>Fungi</taxon>
        <taxon>Fungi incertae sedis</taxon>
        <taxon>Mucoromycota</taxon>
        <taxon>Mucoromycotina</taxon>
        <taxon>Mucoromycetes</taxon>
        <taxon>Mucorales</taxon>
        <taxon>Mucorineae</taxon>
        <taxon>Mucoraceae</taxon>
        <taxon>Apophysomyces</taxon>
    </lineage>
</organism>
<gene>
    <name evidence="1" type="ORF">EC973_000801</name>
</gene>
<dbReference type="Proteomes" id="UP000605846">
    <property type="component" value="Unassembled WGS sequence"/>
</dbReference>
<protein>
    <submittedName>
        <fullName evidence="1">Uncharacterized protein</fullName>
    </submittedName>
</protein>
<keyword evidence="2" id="KW-1185">Reference proteome</keyword>
<proteinExistence type="predicted"/>
<name>A0A8H7EMV7_9FUNG</name>
<dbReference type="OrthoDB" id="2110229at2759"/>
<dbReference type="EMBL" id="JABAYA010000113">
    <property type="protein sequence ID" value="KAF7724693.1"/>
    <property type="molecule type" value="Genomic_DNA"/>
</dbReference>
<reference evidence="1" key="1">
    <citation type="submission" date="2020-01" db="EMBL/GenBank/DDBJ databases">
        <title>Genome Sequencing of Three Apophysomyces-Like Fungal Strains Confirms a Novel Fungal Genus in the Mucoromycota with divergent Burkholderia-like Endosymbiotic Bacteria.</title>
        <authorList>
            <person name="Stajich J.E."/>
            <person name="Macias A.M."/>
            <person name="Carter-House D."/>
            <person name="Lovett B."/>
            <person name="Kasson L.R."/>
            <person name="Berry K."/>
            <person name="Grigoriev I."/>
            <person name="Chang Y."/>
            <person name="Spatafora J."/>
            <person name="Kasson M.T."/>
        </authorList>
    </citation>
    <scope>NUCLEOTIDE SEQUENCE</scope>
    <source>
        <strain evidence="1">NRRL A-21654</strain>
    </source>
</reference>
<accession>A0A8H7EMV7</accession>
<sequence>MSDAREFILYLEPTKSTAFRNSIDRFLEEQVDRYYPTTATKYSCHVSMTGFFKIPNEPELITDICQLLSNILLNKDDCSLLHLLPAPQVAKEPMHTTSRLFSHLLLPVLAPEPYHQIVRQFAERCCERDDRITVRTKATNHISLAYWDEPHATQEQNQQWYVLTMIEHLLERMQEDVRQEFKDLPNAANWDIVLYERVSVGWQVGMRHQFVEHGRWPIARETSDQ</sequence>
<dbReference type="AlphaFoldDB" id="A0A8H7EMV7"/>
<comment type="caution">
    <text evidence="1">The sequence shown here is derived from an EMBL/GenBank/DDBJ whole genome shotgun (WGS) entry which is preliminary data.</text>
</comment>
<evidence type="ECO:0000313" key="1">
    <source>
        <dbReference type="EMBL" id="KAF7724693.1"/>
    </source>
</evidence>